<keyword evidence="2" id="KW-0812">Transmembrane</keyword>
<evidence type="ECO:0000256" key="1">
    <source>
        <dbReference type="SAM" id="MobiDB-lite"/>
    </source>
</evidence>
<evidence type="ECO:0000313" key="4">
    <source>
        <dbReference type="Proteomes" id="UP001497382"/>
    </source>
</evidence>
<comment type="caution">
    <text evidence="3">The sequence shown here is derived from an EMBL/GenBank/DDBJ whole genome shotgun (WGS) entry which is preliminary data.</text>
</comment>
<proteinExistence type="predicted"/>
<organism evidence="3 4">
    <name type="scientific">Larinioides sclopetarius</name>
    <dbReference type="NCBI Taxonomy" id="280406"/>
    <lineage>
        <taxon>Eukaryota</taxon>
        <taxon>Metazoa</taxon>
        <taxon>Ecdysozoa</taxon>
        <taxon>Arthropoda</taxon>
        <taxon>Chelicerata</taxon>
        <taxon>Arachnida</taxon>
        <taxon>Araneae</taxon>
        <taxon>Araneomorphae</taxon>
        <taxon>Entelegynae</taxon>
        <taxon>Araneoidea</taxon>
        <taxon>Araneidae</taxon>
        <taxon>Larinioides</taxon>
    </lineage>
</organism>
<dbReference type="EMBL" id="CAXIEN010000005">
    <property type="protein sequence ID" value="CAL1262287.1"/>
    <property type="molecule type" value="Genomic_DNA"/>
</dbReference>
<keyword evidence="4" id="KW-1185">Reference proteome</keyword>
<keyword evidence="2" id="KW-0472">Membrane</keyword>
<dbReference type="Proteomes" id="UP001497382">
    <property type="component" value="Unassembled WGS sequence"/>
</dbReference>
<keyword evidence="2" id="KW-1133">Transmembrane helix</keyword>
<evidence type="ECO:0000313" key="3">
    <source>
        <dbReference type="EMBL" id="CAL1262287.1"/>
    </source>
</evidence>
<dbReference type="AlphaFoldDB" id="A0AAV1YU16"/>
<gene>
    <name evidence="3" type="ORF">LARSCL_LOCUS910</name>
</gene>
<evidence type="ECO:0000256" key="2">
    <source>
        <dbReference type="SAM" id="Phobius"/>
    </source>
</evidence>
<sequence length="338" mass="36115">MFRDAFSVAVPNELDSGEPESWISSQMLPVSKPSGPPCGKRGNMGQIQFFAFILFSTFLLAYATEKSHSANETSTKEVSINRKERLNPLAGLSGGLLNLLGGGGGGQGSGSSSGGSSSGLSLQNGLKGIQSIQKFIARFQNIMGHPFSFRGVSDTMATMTGLLAAVGGGYLTYVSMVALFGSLMDPQNTAYQHAYSSPPYQYAPPQHINVNGLQAAASASQGYNRRQSSDSSGLYFGSHDIGKMFRSVTNFNYPEASFKLLRIKDEACKQRAVCEFEKFLAKKGVASVILKGVSKKISGMEKYLDAAYRGLANEDCSYAFSACPYSFGQMVLKSVGLS</sequence>
<feature type="region of interest" description="Disordered" evidence="1">
    <location>
        <begin position="14"/>
        <end position="39"/>
    </location>
</feature>
<accession>A0AAV1YU16</accession>
<name>A0AAV1YU16_9ARAC</name>
<protein>
    <submittedName>
        <fullName evidence="3">Uncharacterized protein</fullName>
    </submittedName>
</protein>
<reference evidence="3 4" key="1">
    <citation type="submission" date="2024-04" db="EMBL/GenBank/DDBJ databases">
        <authorList>
            <person name="Rising A."/>
            <person name="Reimegard J."/>
            <person name="Sonavane S."/>
            <person name="Akerstrom W."/>
            <person name="Nylinder S."/>
            <person name="Hedman E."/>
            <person name="Kallberg Y."/>
        </authorList>
    </citation>
    <scope>NUCLEOTIDE SEQUENCE [LARGE SCALE GENOMIC DNA]</scope>
</reference>
<feature type="transmembrane region" description="Helical" evidence="2">
    <location>
        <begin position="47"/>
        <end position="64"/>
    </location>
</feature>